<dbReference type="InterPro" id="IPR002110">
    <property type="entry name" value="Ankyrin_rpt"/>
</dbReference>
<evidence type="ECO:0000256" key="2">
    <source>
        <dbReference type="ARBA" id="ARBA00023043"/>
    </source>
</evidence>
<dbReference type="PANTHER" id="PTHR24173">
    <property type="entry name" value="ANKYRIN REPEAT CONTAINING"/>
    <property type="match status" value="1"/>
</dbReference>
<sequence>MNEENTLKRLVKLTQDGQLNLIKKEIEGNETLRYSINKKHLGKSGDTLLHYAARHGHLCIMRFLVEEIEMDVELYNCDYKRALHEAASMGQGQCVSYLLAKGAKIDCLKKADWTPLMMACTRRNLAVIRELMANGANPALKNKDGWNSFHIACREGEPAIVQHLLVASPEVWRTESKTLRTPLHTAAMHGCEKFC</sequence>
<dbReference type="PROSITE" id="PS50297">
    <property type="entry name" value="ANK_REP_REGION"/>
    <property type="match status" value="1"/>
</dbReference>
<feature type="repeat" description="ANK" evidence="3">
    <location>
        <begin position="78"/>
        <end position="110"/>
    </location>
</feature>
<dbReference type="PANTHER" id="PTHR24173:SF74">
    <property type="entry name" value="ANKYRIN REPEAT DOMAIN-CONTAINING PROTEIN 16"/>
    <property type="match status" value="1"/>
</dbReference>
<organism evidence="4 5">
    <name type="scientific">Aldrovandia affinis</name>
    <dbReference type="NCBI Taxonomy" id="143900"/>
    <lineage>
        <taxon>Eukaryota</taxon>
        <taxon>Metazoa</taxon>
        <taxon>Chordata</taxon>
        <taxon>Craniata</taxon>
        <taxon>Vertebrata</taxon>
        <taxon>Euteleostomi</taxon>
        <taxon>Actinopterygii</taxon>
        <taxon>Neopterygii</taxon>
        <taxon>Teleostei</taxon>
        <taxon>Notacanthiformes</taxon>
        <taxon>Halosauridae</taxon>
        <taxon>Aldrovandia</taxon>
    </lineage>
</organism>
<keyword evidence="2 3" id="KW-0040">ANK repeat</keyword>
<accession>A0AAD7SYQ7</accession>
<comment type="caution">
    <text evidence="4">The sequence shown here is derived from an EMBL/GenBank/DDBJ whole genome shotgun (WGS) entry which is preliminary data.</text>
</comment>
<reference evidence="4" key="1">
    <citation type="journal article" date="2023" name="Science">
        <title>Genome structures resolve the early diversification of teleost fishes.</title>
        <authorList>
            <person name="Parey E."/>
            <person name="Louis A."/>
            <person name="Montfort J."/>
            <person name="Bouchez O."/>
            <person name="Roques C."/>
            <person name="Iampietro C."/>
            <person name="Lluch J."/>
            <person name="Castinel A."/>
            <person name="Donnadieu C."/>
            <person name="Desvignes T."/>
            <person name="Floi Bucao C."/>
            <person name="Jouanno E."/>
            <person name="Wen M."/>
            <person name="Mejri S."/>
            <person name="Dirks R."/>
            <person name="Jansen H."/>
            <person name="Henkel C."/>
            <person name="Chen W.J."/>
            <person name="Zahm M."/>
            <person name="Cabau C."/>
            <person name="Klopp C."/>
            <person name="Thompson A.W."/>
            <person name="Robinson-Rechavi M."/>
            <person name="Braasch I."/>
            <person name="Lecointre G."/>
            <person name="Bobe J."/>
            <person name="Postlethwait J.H."/>
            <person name="Berthelot C."/>
            <person name="Roest Crollius H."/>
            <person name="Guiguen Y."/>
        </authorList>
    </citation>
    <scope>NUCLEOTIDE SEQUENCE</scope>
    <source>
        <strain evidence="4">NC1722</strain>
    </source>
</reference>
<dbReference type="Gene3D" id="1.25.40.20">
    <property type="entry name" value="Ankyrin repeat-containing domain"/>
    <property type="match status" value="1"/>
</dbReference>
<dbReference type="SUPFAM" id="SSF48403">
    <property type="entry name" value="Ankyrin repeat"/>
    <property type="match status" value="1"/>
</dbReference>
<dbReference type="Proteomes" id="UP001221898">
    <property type="component" value="Unassembled WGS sequence"/>
</dbReference>
<dbReference type="AlphaFoldDB" id="A0AAD7SYQ7"/>
<evidence type="ECO:0000256" key="1">
    <source>
        <dbReference type="ARBA" id="ARBA00022737"/>
    </source>
</evidence>
<evidence type="ECO:0008006" key="6">
    <source>
        <dbReference type="Google" id="ProtNLM"/>
    </source>
</evidence>
<keyword evidence="5" id="KW-1185">Reference proteome</keyword>
<keyword evidence="1" id="KW-0677">Repeat</keyword>
<dbReference type="Pfam" id="PF12796">
    <property type="entry name" value="Ank_2"/>
    <property type="match status" value="1"/>
</dbReference>
<dbReference type="InterPro" id="IPR036770">
    <property type="entry name" value="Ankyrin_rpt-contain_sf"/>
</dbReference>
<proteinExistence type="predicted"/>
<feature type="repeat" description="ANK" evidence="3">
    <location>
        <begin position="44"/>
        <end position="66"/>
    </location>
</feature>
<feature type="repeat" description="ANK" evidence="3">
    <location>
        <begin position="111"/>
        <end position="143"/>
    </location>
</feature>
<dbReference type="EMBL" id="JAINUG010000023">
    <property type="protein sequence ID" value="KAJ8411249.1"/>
    <property type="molecule type" value="Genomic_DNA"/>
</dbReference>
<evidence type="ECO:0000313" key="4">
    <source>
        <dbReference type="EMBL" id="KAJ8411249.1"/>
    </source>
</evidence>
<dbReference type="PROSITE" id="PS50088">
    <property type="entry name" value="ANK_REPEAT"/>
    <property type="match status" value="3"/>
</dbReference>
<evidence type="ECO:0000256" key="3">
    <source>
        <dbReference type="PROSITE-ProRule" id="PRU00023"/>
    </source>
</evidence>
<gene>
    <name evidence="4" type="ORF">AAFF_G00172550</name>
</gene>
<dbReference type="SMART" id="SM00248">
    <property type="entry name" value="ANK"/>
    <property type="match status" value="4"/>
</dbReference>
<protein>
    <recommendedName>
        <fullName evidence="6">Ankyrin repeat domain-containing protein 16</fullName>
    </recommendedName>
</protein>
<name>A0AAD7SYQ7_9TELE</name>
<evidence type="ECO:0000313" key="5">
    <source>
        <dbReference type="Proteomes" id="UP001221898"/>
    </source>
</evidence>
<dbReference type="Pfam" id="PF13637">
    <property type="entry name" value="Ank_4"/>
    <property type="match status" value="1"/>
</dbReference>